<feature type="non-terminal residue" evidence="1">
    <location>
        <position position="1"/>
    </location>
</feature>
<protein>
    <submittedName>
        <fullName evidence="1">Tetratricopeptide repeat protein</fullName>
    </submittedName>
</protein>
<name>A0ABV5Z0E4_9ACTN</name>
<accession>A0ABV5Z0E4</accession>
<dbReference type="Pfam" id="PF13424">
    <property type="entry name" value="TPR_12"/>
    <property type="match status" value="1"/>
</dbReference>
<dbReference type="Proteomes" id="UP001589627">
    <property type="component" value="Unassembled WGS sequence"/>
</dbReference>
<organism evidence="1 2">
    <name type="scientific">Actinoallomurus acaciae</name>
    <dbReference type="NCBI Taxonomy" id="502577"/>
    <lineage>
        <taxon>Bacteria</taxon>
        <taxon>Bacillati</taxon>
        <taxon>Actinomycetota</taxon>
        <taxon>Actinomycetes</taxon>
        <taxon>Streptosporangiales</taxon>
        <taxon>Thermomonosporaceae</taxon>
        <taxon>Actinoallomurus</taxon>
    </lineage>
</organism>
<dbReference type="Gene3D" id="1.25.40.10">
    <property type="entry name" value="Tetratricopeptide repeat domain"/>
    <property type="match status" value="1"/>
</dbReference>
<dbReference type="InterPro" id="IPR011990">
    <property type="entry name" value="TPR-like_helical_dom_sf"/>
</dbReference>
<keyword evidence="2" id="KW-1185">Reference proteome</keyword>
<gene>
    <name evidence="1" type="ORF">ACFFNX_52275</name>
</gene>
<dbReference type="RefSeq" id="WP_378213934.1">
    <property type="nucleotide sequence ID" value="NZ_JBHLZP010001318.1"/>
</dbReference>
<dbReference type="SUPFAM" id="SSF48452">
    <property type="entry name" value="TPR-like"/>
    <property type="match status" value="1"/>
</dbReference>
<evidence type="ECO:0000313" key="2">
    <source>
        <dbReference type="Proteomes" id="UP001589627"/>
    </source>
</evidence>
<comment type="caution">
    <text evidence="1">The sequence shown here is derived from an EMBL/GenBank/DDBJ whole genome shotgun (WGS) entry which is preliminary data.</text>
</comment>
<proteinExistence type="predicted"/>
<reference evidence="1 2" key="1">
    <citation type="submission" date="2024-09" db="EMBL/GenBank/DDBJ databases">
        <authorList>
            <person name="Sun Q."/>
            <person name="Mori K."/>
        </authorList>
    </citation>
    <scope>NUCLEOTIDE SEQUENCE [LARGE SCALE GENOMIC DNA]</scope>
    <source>
        <strain evidence="1 2">TBRC 0563</strain>
    </source>
</reference>
<sequence length="81" mass="9118">RIEEAVTALRHAAGAFRELGDRWFQARCLRTIAEILVGANRPAEAREPAEEAVRIYQSLGNEVGEARAEHILARTRPPEKR</sequence>
<dbReference type="EMBL" id="JBHLZP010001318">
    <property type="protein sequence ID" value="MFB9840725.1"/>
    <property type="molecule type" value="Genomic_DNA"/>
</dbReference>
<evidence type="ECO:0000313" key="1">
    <source>
        <dbReference type="EMBL" id="MFB9840725.1"/>
    </source>
</evidence>